<keyword evidence="2" id="KW-0808">Transferase</keyword>
<keyword evidence="5" id="KW-0547">Nucleotide-binding</keyword>
<dbReference type="Proteomes" id="UP000316238">
    <property type="component" value="Unassembled WGS sequence"/>
</dbReference>
<dbReference type="InterPro" id="IPR052038">
    <property type="entry name" value="Type-VII_TA_antitoxin"/>
</dbReference>
<keyword evidence="4" id="KW-0479">Metal-binding</keyword>
<protein>
    <recommendedName>
        <fullName evidence="8">Polymerase beta nucleotidyltransferase domain-containing protein</fullName>
    </recommendedName>
</protein>
<dbReference type="GO" id="GO:0046872">
    <property type="term" value="F:metal ion binding"/>
    <property type="evidence" value="ECO:0007669"/>
    <property type="project" value="UniProtKB-KW"/>
</dbReference>
<keyword evidence="6" id="KW-0067">ATP-binding</keyword>
<name>A0A521G245_9BACT</name>
<keyword evidence="3" id="KW-0548">Nucleotidyltransferase</keyword>
<proteinExistence type="predicted"/>
<dbReference type="Pfam" id="PF18765">
    <property type="entry name" value="Polbeta"/>
    <property type="match status" value="1"/>
</dbReference>
<evidence type="ECO:0000256" key="2">
    <source>
        <dbReference type="ARBA" id="ARBA00022679"/>
    </source>
</evidence>
<comment type="caution">
    <text evidence="9">The sequence shown here is derived from an EMBL/GenBank/DDBJ whole genome shotgun (WGS) entry which is preliminary data.</text>
</comment>
<reference evidence="9" key="1">
    <citation type="submission" date="2017-07" db="EMBL/GenBank/DDBJ databases">
        <title>The cable genome - Insights into the physiology and evolution of filamentous bacteria capable of sulfide oxidation via long distance electron transfer.</title>
        <authorList>
            <person name="Thorup C."/>
            <person name="Bjerg J.T."/>
            <person name="Schreiber L."/>
            <person name="Nielsen L.P."/>
            <person name="Kjeldsen K.U."/>
            <person name="Boesen T."/>
            <person name="Boggild A."/>
            <person name="Meysman F."/>
            <person name="Geelhoed J."/>
            <person name="Schramm A."/>
        </authorList>
    </citation>
    <scope>NUCLEOTIDE SEQUENCE [LARGE SCALE GENOMIC DNA]</scope>
    <source>
        <strain evidence="9">GS</strain>
    </source>
</reference>
<evidence type="ECO:0000313" key="10">
    <source>
        <dbReference type="Proteomes" id="UP000316238"/>
    </source>
</evidence>
<dbReference type="AlphaFoldDB" id="A0A521G245"/>
<dbReference type="GO" id="GO:0005524">
    <property type="term" value="F:ATP binding"/>
    <property type="evidence" value="ECO:0007669"/>
    <property type="project" value="UniProtKB-KW"/>
</dbReference>
<keyword evidence="7" id="KW-0460">Magnesium</keyword>
<organism evidence="9 10">
    <name type="scientific">Candidatus Electronema aureum</name>
    <dbReference type="NCBI Taxonomy" id="2005002"/>
    <lineage>
        <taxon>Bacteria</taxon>
        <taxon>Pseudomonadati</taxon>
        <taxon>Thermodesulfobacteriota</taxon>
        <taxon>Desulfobulbia</taxon>
        <taxon>Desulfobulbales</taxon>
        <taxon>Desulfobulbaceae</taxon>
        <taxon>Candidatus Electronema</taxon>
    </lineage>
</organism>
<dbReference type="InterPro" id="IPR043519">
    <property type="entry name" value="NT_sf"/>
</dbReference>
<dbReference type="PANTHER" id="PTHR33571">
    <property type="entry name" value="SSL8005 PROTEIN"/>
    <property type="match status" value="1"/>
</dbReference>
<dbReference type="InterPro" id="IPR041633">
    <property type="entry name" value="Polbeta"/>
</dbReference>
<evidence type="ECO:0000256" key="4">
    <source>
        <dbReference type="ARBA" id="ARBA00022723"/>
    </source>
</evidence>
<sequence length="99" mass="11497">MTLTEQHQENLQQLCRQHHVRSLAAFGSVLRQDFKQSSDIDLIVDIDDADPLSYADTYFALKFALEQLFSRSIDLLEEKELRNPCLRQRINATKVLIYG</sequence>
<keyword evidence="10" id="KW-1185">Reference proteome</keyword>
<dbReference type="SUPFAM" id="SSF81301">
    <property type="entry name" value="Nucleotidyltransferase"/>
    <property type="match status" value="1"/>
</dbReference>
<gene>
    <name evidence="9" type="ORF">CDV28_11119</name>
</gene>
<evidence type="ECO:0000259" key="8">
    <source>
        <dbReference type="Pfam" id="PF18765"/>
    </source>
</evidence>
<dbReference type="EMBL" id="NQJD01000011">
    <property type="protein sequence ID" value="TAA75093.1"/>
    <property type="molecule type" value="Genomic_DNA"/>
</dbReference>
<evidence type="ECO:0000313" key="9">
    <source>
        <dbReference type="EMBL" id="TAA75093.1"/>
    </source>
</evidence>
<evidence type="ECO:0000256" key="1">
    <source>
        <dbReference type="ARBA" id="ARBA00001946"/>
    </source>
</evidence>
<evidence type="ECO:0000256" key="6">
    <source>
        <dbReference type="ARBA" id="ARBA00022840"/>
    </source>
</evidence>
<comment type="cofactor">
    <cofactor evidence="1">
        <name>Mg(2+)</name>
        <dbReference type="ChEBI" id="CHEBI:18420"/>
    </cofactor>
</comment>
<dbReference type="PANTHER" id="PTHR33571:SF12">
    <property type="entry name" value="BSL3053 PROTEIN"/>
    <property type="match status" value="1"/>
</dbReference>
<evidence type="ECO:0000256" key="3">
    <source>
        <dbReference type="ARBA" id="ARBA00022695"/>
    </source>
</evidence>
<feature type="domain" description="Polymerase beta nucleotidyltransferase" evidence="8">
    <location>
        <begin position="9"/>
        <end position="98"/>
    </location>
</feature>
<dbReference type="Gene3D" id="3.30.460.10">
    <property type="entry name" value="Beta Polymerase, domain 2"/>
    <property type="match status" value="1"/>
</dbReference>
<accession>A0A521G245</accession>
<evidence type="ECO:0000256" key="7">
    <source>
        <dbReference type="ARBA" id="ARBA00022842"/>
    </source>
</evidence>
<evidence type="ECO:0000256" key="5">
    <source>
        <dbReference type="ARBA" id="ARBA00022741"/>
    </source>
</evidence>
<dbReference type="GO" id="GO:0016779">
    <property type="term" value="F:nucleotidyltransferase activity"/>
    <property type="evidence" value="ECO:0007669"/>
    <property type="project" value="UniProtKB-KW"/>
</dbReference>